<protein>
    <submittedName>
        <fullName evidence="1">Uncharacterized protein</fullName>
    </submittedName>
</protein>
<proteinExistence type="predicted"/>
<evidence type="ECO:0000313" key="1">
    <source>
        <dbReference type="EMBL" id="QUS59129.1"/>
    </source>
</evidence>
<keyword evidence="2" id="KW-1185">Reference proteome</keyword>
<geneLocation type="plasmid" evidence="1 2">
    <name>pAb134-04</name>
</geneLocation>
<organism evidence="1 2">
    <name type="scientific">Pseudovibrio brasiliensis</name>
    <dbReference type="NCBI Taxonomy" id="1898042"/>
    <lineage>
        <taxon>Bacteria</taxon>
        <taxon>Pseudomonadati</taxon>
        <taxon>Pseudomonadota</taxon>
        <taxon>Alphaproteobacteria</taxon>
        <taxon>Hyphomicrobiales</taxon>
        <taxon>Stappiaceae</taxon>
        <taxon>Pseudovibrio</taxon>
    </lineage>
</organism>
<dbReference type="EMBL" id="CP074130">
    <property type="protein sequence ID" value="QUS59129.1"/>
    <property type="molecule type" value="Genomic_DNA"/>
</dbReference>
<keyword evidence="1" id="KW-0614">Plasmid</keyword>
<reference evidence="1 2" key="1">
    <citation type="journal article" date="2021" name="Angew. Chem. Int. Ed. Engl.">
        <title>A novel family of nonribosomal peptides modulate collective behavior in Pseudovibrio bacteria isolated from marine sponges.</title>
        <authorList>
            <person name="Ioca L.P."/>
            <person name="Dai Y."/>
            <person name="Kunakom S."/>
            <person name="Diaz-Espinosa J."/>
            <person name="Krunic A."/>
            <person name="Crnkovic C.M."/>
            <person name="Orjala J."/>
            <person name="Sanchez L.M."/>
            <person name="Ferreira A.G."/>
            <person name="Berlinck R.G.S."/>
            <person name="Eustaquio A.S."/>
        </authorList>
    </citation>
    <scope>NUCLEOTIDE SEQUENCE [LARGE SCALE GENOMIC DNA]</scope>
    <source>
        <strain evidence="1 2">Ab134</strain>
        <plasmid evidence="1 2">pAb134-04</plasmid>
    </source>
</reference>
<sequence length="47" mass="5098">MTKITTDGLDLAKLCLAHCADEAATPVVRKQPWLSQVLKVFSNLLSA</sequence>
<gene>
    <name evidence="1" type="ORF">KGB56_26790</name>
</gene>
<name>A0ABX8AVP9_9HYPH</name>
<evidence type="ECO:0000313" key="2">
    <source>
        <dbReference type="Proteomes" id="UP000680706"/>
    </source>
</evidence>
<dbReference type="Proteomes" id="UP000680706">
    <property type="component" value="Plasmid pAb134-04"/>
</dbReference>
<dbReference type="RefSeq" id="WP_211915155.1">
    <property type="nucleotide sequence ID" value="NZ_CP074130.1"/>
</dbReference>
<accession>A0ABX8AVP9</accession>